<dbReference type="PANTHER" id="PTHR43649:SF14">
    <property type="entry name" value="BLR3389 PROTEIN"/>
    <property type="match status" value="1"/>
</dbReference>
<dbReference type="Pfam" id="PF01547">
    <property type="entry name" value="SBP_bac_1"/>
    <property type="match status" value="1"/>
</dbReference>
<name>A0A367YXR9_9ACTN</name>
<gene>
    <name evidence="1" type="ORF">DT076_04365</name>
</gene>
<proteinExistence type="predicted"/>
<dbReference type="AlphaFoldDB" id="A0A367YXR9"/>
<reference evidence="1 2" key="1">
    <citation type="submission" date="2018-07" db="EMBL/GenBank/DDBJ databases">
        <title>Desertimonas flava gen. nov. sp. nov.</title>
        <authorList>
            <person name="Liu S."/>
        </authorList>
    </citation>
    <scope>NUCLEOTIDE SEQUENCE [LARGE SCALE GENOMIC DNA]</scope>
    <source>
        <strain evidence="1 2">16Sb5-5</strain>
    </source>
</reference>
<dbReference type="InterPro" id="IPR006059">
    <property type="entry name" value="SBP"/>
</dbReference>
<dbReference type="InterPro" id="IPR050490">
    <property type="entry name" value="Bact_solute-bd_prot1"/>
</dbReference>
<dbReference type="PROSITE" id="PS51257">
    <property type="entry name" value="PROKAR_LIPOPROTEIN"/>
    <property type="match status" value="1"/>
</dbReference>
<organism evidence="1 2">
    <name type="scientific">Desertihabitans brevis</name>
    <dbReference type="NCBI Taxonomy" id="2268447"/>
    <lineage>
        <taxon>Bacteria</taxon>
        <taxon>Bacillati</taxon>
        <taxon>Actinomycetota</taxon>
        <taxon>Actinomycetes</taxon>
        <taxon>Propionibacteriales</taxon>
        <taxon>Propionibacteriaceae</taxon>
        <taxon>Desertihabitans</taxon>
    </lineage>
</organism>
<dbReference type="SUPFAM" id="SSF53850">
    <property type="entry name" value="Periplasmic binding protein-like II"/>
    <property type="match status" value="1"/>
</dbReference>
<accession>A0A367YXR9</accession>
<dbReference type="Gene3D" id="3.40.190.10">
    <property type="entry name" value="Periplasmic binding protein-like II"/>
    <property type="match status" value="2"/>
</dbReference>
<keyword evidence="2" id="KW-1185">Reference proteome</keyword>
<comment type="caution">
    <text evidence="1">The sequence shown here is derived from an EMBL/GenBank/DDBJ whole genome shotgun (WGS) entry which is preliminary data.</text>
</comment>
<evidence type="ECO:0000313" key="1">
    <source>
        <dbReference type="EMBL" id="RCK70654.1"/>
    </source>
</evidence>
<dbReference type="RefSeq" id="WP_114125425.1">
    <property type="nucleotide sequence ID" value="NZ_QOUI01000002.1"/>
</dbReference>
<evidence type="ECO:0000313" key="2">
    <source>
        <dbReference type="Proteomes" id="UP000252770"/>
    </source>
</evidence>
<protein>
    <submittedName>
        <fullName evidence="1">Extracellular solute-binding protein</fullName>
    </submittedName>
</protein>
<dbReference type="Proteomes" id="UP000252770">
    <property type="component" value="Unassembled WGS sequence"/>
</dbReference>
<dbReference type="EMBL" id="QOUI01000002">
    <property type="protein sequence ID" value="RCK70654.1"/>
    <property type="molecule type" value="Genomic_DNA"/>
</dbReference>
<sequence length="466" mass="50924">MAGRRRSPGLSRRSLIRAVGGTLVAVPWLAACGSAPDPNTVRIQYQQFGSGTVMRDYLLRVVQQLSSQRPDITIELVPLVAAEADYFTKNELMMSSPNVTPDLVYEDTFILKSDVAAGYLRPIDELVRDWPVWDELTAPSQRAVTYTDGKVYAVPTHTDTRALWYHTGVFEAAGIEQPWQPGSWEDLLAAARQIKERVPDVVPLNIFSGEPQGEKASMQGFEMLLYGTQTTLFDEASQKWVVGGQGFVDALQLIQTVYTEGLAPSLGDALNPNIGDTIYNSWLPEGRLGINLDGSWISQNWGAGAAGEWPEWWPTLQLATMPTQHGEPNPWAPGEVDFVTLAGGWSWAFPALSTKTDLAWEVLQQMMTTENALSMALADNQVTIRADVRAEPDYQGYSPTIDFFTDLGENAIYRPAVAAYPEVSARIQAAMGQVMTGGTTPEEAAATYDAAVTDLVGPDQVVEATA</sequence>
<dbReference type="PANTHER" id="PTHR43649">
    <property type="entry name" value="ARABINOSE-BINDING PROTEIN-RELATED"/>
    <property type="match status" value="1"/>
</dbReference>